<evidence type="ECO:0000256" key="4">
    <source>
        <dbReference type="ARBA" id="ARBA00022801"/>
    </source>
</evidence>
<dbReference type="RefSeq" id="WP_192861366.1">
    <property type="nucleotide sequence ID" value="NZ_JADAQT010000048.1"/>
</dbReference>
<dbReference type="Proteomes" id="UP000625527">
    <property type="component" value="Unassembled WGS sequence"/>
</dbReference>
<comment type="function">
    <text evidence="6">Toxic component of a toxin-antitoxin (TA) system. An RNase.</text>
</comment>
<evidence type="ECO:0000313" key="8">
    <source>
        <dbReference type="EMBL" id="MBE1874795.1"/>
    </source>
</evidence>
<dbReference type="Gene3D" id="3.40.50.1010">
    <property type="entry name" value="5'-nuclease"/>
    <property type="match status" value="1"/>
</dbReference>
<evidence type="ECO:0000256" key="1">
    <source>
        <dbReference type="ARBA" id="ARBA00022649"/>
    </source>
</evidence>
<protein>
    <recommendedName>
        <fullName evidence="6">Ribonuclease VapC</fullName>
        <shortName evidence="6">RNase VapC</shortName>
        <ecNumber evidence="6">3.1.-.-</ecNumber>
    </recommendedName>
    <alternativeName>
        <fullName evidence="6">Toxin VapC</fullName>
    </alternativeName>
</protein>
<evidence type="ECO:0000256" key="3">
    <source>
        <dbReference type="ARBA" id="ARBA00022723"/>
    </source>
</evidence>
<evidence type="ECO:0000313" key="9">
    <source>
        <dbReference type="Proteomes" id="UP000625527"/>
    </source>
</evidence>
<proteinExistence type="inferred from homology"/>
<comment type="caution">
    <text evidence="8">The sequence shown here is derived from an EMBL/GenBank/DDBJ whole genome shotgun (WGS) entry which is preliminary data.</text>
</comment>
<feature type="binding site" evidence="6">
    <location>
        <position position="93"/>
    </location>
    <ligand>
        <name>Mg(2+)</name>
        <dbReference type="ChEBI" id="CHEBI:18420"/>
    </ligand>
</feature>
<dbReference type="InterPro" id="IPR002716">
    <property type="entry name" value="PIN_dom"/>
</dbReference>
<reference evidence="8 9" key="1">
    <citation type="submission" date="2020-10" db="EMBL/GenBank/DDBJ databases">
        <title>Myceligenerans pegani sp. nov., an endophytic actinomycete isolated from Peganum harmala L. in Xinjiang, China.</title>
        <authorList>
            <person name="Xin L."/>
        </authorList>
    </citation>
    <scope>NUCLEOTIDE SEQUENCE [LARGE SCALE GENOMIC DNA]</scope>
    <source>
        <strain evidence="8 9">TRM65318</strain>
    </source>
</reference>
<dbReference type="CDD" id="cd09854">
    <property type="entry name" value="PIN_VapC-like"/>
    <property type="match status" value="1"/>
</dbReference>
<dbReference type="InterPro" id="IPR022907">
    <property type="entry name" value="VapC_family"/>
</dbReference>
<keyword evidence="1 6" id="KW-1277">Toxin-antitoxin system</keyword>
<keyword evidence="5 6" id="KW-0460">Magnesium</keyword>
<dbReference type="Pfam" id="PF01850">
    <property type="entry name" value="PIN"/>
    <property type="match status" value="1"/>
</dbReference>
<dbReference type="EMBL" id="JADAQT010000048">
    <property type="protein sequence ID" value="MBE1874795.1"/>
    <property type="molecule type" value="Genomic_DNA"/>
</dbReference>
<feature type="binding site" evidence="6">
    <location>
        <position position="5"/>
    </location>
    <ligand>
        <name>Mg(2+)</name>
        <dbReference type="ChEBI" id="CHEBI:18420"/>
    </ligand>
</feature>
<evidence type="ECO:0000256" key="2">
    <source>
        <dbReference type="ARBA" id="ARBA00022722"/>
    </source>
</evidence>
<accession>A0ABR9MUK2</accession>
<dbReference type="EC" id="3.1.-.-" evidence="6"/>
<evidence type="ECO:0000259" key="7">
    <source>
        <dbReference type="Pfam" id="PF01850"/>
    </source>
</evidence>
<dbReference type="HAMAP" id="MF_00265">
    <property type="entry name" value="VapC_Nob1"/>
    <property type="match status" value="1"/>
</dbReference>
<evidence type="ECO:0000256" key="5">
    <source>
        <dbReference type="ARBA" id="ARBA00022842"/>
    </source>
</evidence>
<dbReference type="InterPro" id="IPR029060">
    <property type="entry name" value="PIN-like_dom_sf"/>
</dbReference>
<keyword evidence="2 6" id="KW-0540">Nuclease</keyword>
<keyword evidence="6" id="KW-0800">Toxin</keyword>
<organism evidence="8 9">
    <name type="scientific">Myceligenerans pegani</name>
    <dbReference type="NCBI Taxonomy" id="2776917"/>
    <lineage>
        <taxon>Bacteria</taxon>
        <taxon>Bacillati</taxon>
        <taxon>Actinomycetota</taxon>
        <taxon>Actinomycetes</taxon>
        <taxon>Micrococcales</taxon>
        <taxon>Promicromonosporaceae</taxon>
        <taxon>Myceligenerans</taxon>
    </lineage>
</organism>
<keyword evidence="9" id="KW-1185">Reference proteome</keyword>
<sequence length="130" mass="13758">MIVADANIVIAASRPEHVHHGEATRIVVEHGRDGIVLHSLTMAEVLVGPAKSGAQVEARQKLQEAGFGLSPEGDPSPEELALVRATAALKMPDACVLATAERLKADVATFDARLAREARARGVRVRGLPE</sequence>
<keyword evidence="3 6" id="KW-0479">Metal-binding</keyword>
<keyword evidence="4 6" id="KW-0378">Hydrolase</keyword>
<name>A0ABR9MUK2_9MICO</name>
<gene>
    <name evidence="6" type="primary">vapC</name>
    <name evidence="8" type="ORF">IHE71_03610</name>
</gene>
<dbReference type="SUPFAM" id="SSF88723">
    <property type="entry name" value="PIN domain-like"/>
    <property type="match status" value="1"/>
</dbReference>
<feature type="domain" description="PIN" evidence="7">
    <location>
        <begin position="2"/>
        <end position="116"/>
    </location>
</feature>
<evidence type="ECO:0000256" key="6">
    <source>
        <dbReference type="HAMAP-Rule" id="MF_00265"/>
    </source>
</evidence>
<comment type="cofactor">
    <cofactor evidence="6">
        <name>Mg(2+)</name>
        <dbReference type="ChEBI" id="CHEBI:18420"/>
    </cofactor>
</comment>
<comment type="similarity">
    <text evidence="6">Belongs to the PINc/VapC protein family.</text>
</comment>